<evidence type="ECO:0000256" key="2">
    <source>
        <dbReference type="ARBA" id="ARBA00022475"/>
    </source>
</evidence>
<feature type="region of interest" description="Disordered" evidence="6">
    <location>
        <begin position="425"/>
        <end position="448"/>
    </location>
</feature>
<keyword evidence="2" id="KW-1003">Cell membrane</keyword>
<feature type="transmembrane region" description="Helical" evidence="7">
    <location>
        <begin position="84"/>
        <end position="105"/>
    </location>
</feature>
<proteinExistence type="predicted"/>
<gene>
    <name evidence="8" type="ORF">ACFOKC_13305</name>
</gene>
<dbReference type="Pfam" id="PF02653">
    <property type="entry name" value="BPD_transp_2"/>
    <property type="match status" value="1"/>
</dbReference>
<dbReference type="PANTHER" id="PTHR30482">
    <property type="entry name" value="HIGH-AFFINITY BRANCHED-CHAIN AMINO ACID TRANSPORT SYSTEM PERMEASE"/>
    <property type="match status" value="1"/>
</dbReference>
<evidence type="ECO:0000256" key="1">
    <source>
        <dbReference type="ARBA" id="ARBA00004651"/>
    </source>
</evidence>
<comment type="subcellular location">
    <subcellularLocation>
        <location evidence="1">Cell membrane</location>
        <topology evidence="1">Multi-pass membrane protein</topology>
    </subcellularLocation>
</comment>
<accession>A0ABD5NI95</accession>
<feature type="transmembrane region" description="Helical" evidence="7">
    <location>
        <begin position="280"/>
        <end position="298"/>
    </location>
</feature>
<dbReference type="Proteomes" id="UP001595660">
    <property type="component" value="Unassembled WGS sequence"/>
</dbReference>
<dbReference type="EMBL" id="JBHRWN010000002">
    <property type="protein sequence ID" value="MFC3478702.1"/>
    <property type="molecule type" value="Genomic_DNA"/>
</dbReference>
<feature type="transmembrane region" description="Helical" evidence="7">
    <location>
        <begin position="117"/>
        <end position="140"/>
    </location>
</feature>
<keyword evidence="5 7" id="KW-0472">Membrane</keyword>
<evidence type="ECO:0000256" key="5">
    <source>
        <dbReference type="ARBA" id="ARBA00023136"/>
    </source>
</evidence>
<feature type="transmembrane region" description="Helical" evidence="7">
    <location>
        <begin position="222"/>
        <end position="244"/>
    </location>
</feature>
<evidence type="ECO:0000313" key="8">
    <source>
        <dbReference type="EMBL" id="MFC3478702.1"/>
    </source>
</evidence>
<evidence type="ECO:0000256" key="3">
    <source>
        <dbReference type="ARBA" id="ARBA00022692"/>
    </source>
</evidence>
<dbReference type="AlphaFoldDB" id="A0ABD5NI95"/>
<dbReference type="GeneID" id="69118286"/>
<dbReference type="PANTHER" id="PTHR30482:SF1">
    <property type="entry name" value="BRANCHED-CHAIN AMINO ACID TRANSPORT PERMEASE PROTEIN LIVM-RELATED"/>
    <property type="match status" value="1"/>
</dbReference>
<feature type="transmembrane region" description="Helical" evidence="7">
    <location>
        <begin position="24"/>
        <end position="45"/>
    </location>
</feature>
<reference evidence="8 9" key="1">
    <citation type="journal article" date="2019" name="Int. J. Syst. Evol. Microbiol.">
        <title>The Global Catalogue of Microorganisms (GCM) 10K type strain sequencing project: providing services to taxonomists for standard genome sequencing and annotation.</title>
        <authorList>
            <consortium name="The Broad Institute Genomics Platform"/>
            <consortium name="The Broad Institute Genome Sequencing Center for Infectious Disease"/>
            <person name="Wu L."/>
            <person name="Ma J."/>
        </authorList>
    </citation>
    <scope>NUCLEOTIDE SEQUENCE [LARGE SCALE GENOMIC DNA]</scope>
    <source>
        <strain evidence="8 9">CGMCC 1.12562</strain>
    </source>
</reference>
<dbReference type="GO" id="GO:0005886">
    <property type="term" value="C:plasma membrane"/>
    <property type="evidence" value="ECO:0007669"/>
    <property type="project" value="UniProtKB-SubCell"/>
</dbReference>
<comment type="caution">
    <text evidence="8">The sequence shown here is derived from an EMBL/GenBank/DDBJ whole genome shotgun (WGS) entry which is preliminary data.</text>
</comment>
<evidence type="ECO:0000313" key="9">
    <source>
        <dbReference type="Proteomes" id="UP001595660"/>
    </source>
</evidence>
<dbReference type="InterPro" id="IPR001851">
    <property type="entry name" value="ABC_transp_permease"/>
</dbReference>
<evidence type="ECO:0000256" key="7">
    <source>
        <dbReference type="SAM" id="Phobius"/>
    </source>
</evidence>
<dbReference type="InterPro" id="IPR043428">
    <property type="entry name" value="LivM-like"/>
</dbReference>
<evidence type="ECO:0000256" key="4">
    <source>
        <dbReference type="ARBA" id="ARBA00022989"/>
    </source>
</evidence>
<keyword evidence="3 7" id="KW-0812">Transmembrane</keyword>
<feature type="transmembrane region" description="Helical" evidence="7">
    <location>
        <begin position="313"/>
        <end position="344"/>
    </location>
</feature>
<sequence length="448" mass="47340">MTNDDNSDTGDPVASVRHALERVFAYDAVKVFAMFASIWALFWFFGDQLNYQTGFIVSLIRRVTFLSAVYALAVLALNIQWGYAGLFNIGIAGFMAVGAYTVAMLSGSPTGDPAGHGLPLIVGVVGGVLAATIVGLVASLPALRLKADYLAIVTVAISEIIRITYNAPAFSKYTGGASGFDNLPTNPVRTLLLSQPGNIFSEPTGVGSFLFSLGSDYGIQRLTMLNIVYTVGVLVLLLAVYLLLERTGKSPFGRVLKAIREDEVAARSLGKDTQNFKVRAFALGCGLMGLAGIVWYAMGPRASVNPTNFRPELTFYIFIALIIGGSGSNTGSILGGALFASLLFEAPPRIVAIIRQNFQVSADPANLIEALAPVASGNFDPLAGFLLANIDTLRFIFMGVLLVILVQRRPEGLLGARKETAAAVKLDESTRPGGARGAAAADGGETDE</sequence>
<dbReference type="RefSeq" id="WP_232569934.1">
    <property type="nucleotide sequence ID" value="NZ_CP089466.1"/>
</dbReference>
<keyword evidence="4 7" id="KW-1133">Transmembrane helix</keyword>
<dbReference type="CDD" id="cd06581">
    <property type="entry name" value="TM_PBP1_LivM_like"/>
    <property type="match status" value="1"/>
</dbReference>
<evidence type="ECO:0000256" key="6">
    <source>
        <dbReference type="SAM" id="MobiDB-lite"/>
    </source>
</evidence>
<feature type="transmembrane region" description="Helical" evidence="7">
    <location>
        <begin position="51"/>
        <end position="77"/>
    </location>
</feature>
<keyword evidence="9" id="KW-1185">Reference proteome</keyword>
<name>A0ABD5NI95_9EURY</name>
<organism evidence="8 9">
    <name type="scientific">Halobacterium litoreum</name>
    <dbReference type="NCBI Taxonomy" id="2039234"/>
    <lineage>
        <taxon>Archaea</taxon>
        <taxon>Methanobacteriati</taxon>
        <taxon>Methanobacteriota</taxon>
        <taxon>Stenosarchaea group</taxon>
        <taxon>Halobacteria</taxon>
        <taxon>Halobacteriales</taxon>
        <taxon>Halobacteriaceae</taxon>
        <taxon>Halobacterium</taxon>
    </lineage>
</organism>
<feature type="compositionally biased region" description="Low complexity" evidence="6">
    <location>
        <begin position="437"/>
        <end position="448"/>
    </location>
</feature>
<protein>
    <submittedName>
        <fullName evidence="8">Branched-chain amino acid ABC transporter permease</fullName>
    </submittedName>
</protein>